<dbReference type="AlphaFoldDB" id="A0PS25"/>
<accession>A0PS25</accession>
<protein>
    <submittedName>
        <fullName evidence="1">Uncharacterized protein</fullName>
    </submittedName>
</protein>
<sequence>MRNMCGTLPARRHRRVSAGRRTLTRMGWLQRVRRASVGQRVTRADKAAAHNAAAELSALTTERERLLREGLEGVATIVSIRRNVANTTLGSWHELELDVTLPQQDPYRAIRRIALELSSAPHLRVGLDLPVRVDPTDHSKVLIVAPL</sequence>
<reference evidence="1 2" key="1">
    <citation type="journal article" date="2007" name="Genome Res.">
        <title>Reductive evolution and niche adaptation inferred from the genome of Mycobacterium ulcerans, the causative agent of Buruli ulcer.</title>
        <authorList>
            <person name="Stinear T.P."/>
            <person name="Seemann T."/>
            <person name="Pidot S."/>
            <person name="Frigui W."/>
            <person name="Reysset G."/>
            <person name="Garnier T."/>
            <person name="Meurice G."/>
            <person name="Simon D."/>
            <person name="Bouchier C."/>
            <person name="Ma L."/>
            <person name="Tichit M."/>
            <person name="Porter J.L."/>
            <person name="Ryan J."/>
            <person name="Johnson P.D."/>
            <person name="Davies J.K."/>
            <person name="Jenkin G.A."/>
            <person name="Small P.L."/>
            <person name="Jones L.M."/>
            <person name="Tekaia F."/>
            <person name="Laval F."/>
            <person name="Daffe M."/>
            <person name="Parkhill J."/>
            <person name="Cole S.T."/>
        </authorList>
    </citation>
    <scope>NUCLEOTIDE SEQUENCE [LARGE SCALE GENOMIC DNA]</scope>
    <source>
        <strain evidence="1 2">Agy99</strain>
    </source>
</reference>
<dbReference type="eggNOG" id="ENOG5031MI5">
    <property type="taxonomic scope" value="Bacteria"/>
</dbReference>
<name>A0PS25_MYCUA</name>
<organism evidence="1 2">
    <name type="scientific">Mycobacterium ulcerans (strain Agy99)</name>
    <dbReference type="NCBI Taxonomy" id="362242"/>
    <lineage>
        <taxon>Bacteria</taxon>
        <taxon>Bacillati</taxon>
        <taxon>Actinomycetota</taxon>
        <taxon>Actinomycetes</taxon>
        <taxon>Mycobacteriales</taxon>
        <taxon>Mycobacteriaceae</taxon>
        <taxon>Mycobacterium</taxon>
        <taxon>Mycobacterium ulcerans group</taxon>
    </lineage>
</organism>
<dbReference type="EMBL" id="CP000325">
    <property type="protein sequence ID" value="ABL05144.1"/>
    <property type="molecule type" value="Genomic_DNA"/>
</dbReference>
<dbReference type="Proteomes" id="UP000000765">
    <property type="component" value="Chromosome"/>
</dbReference>
<dbReference type="KEGG" id="mul:MUL_2858"/>
<proteinExistence type="predicted"/>
<evidence type="ECO:0000313" key="2">
    <source>
        <dbReference type="Proteomes" id="UP000000765"/>
    </source>
</evidence>
<gene>
    <name evidence="1" type="ordered locus">MUL_2858</name>
</gene>
<evidence type="ECO:0000313" key="1">
    <source>
        <dbReference type="EMBL" id="ABL05144.1"/>
    </source>
</evidence>
<dbReference type="HOGENOM" id="CLU_2024159_0_0_11"/>